<accession>S8B385</accession>
<name>S8B385_PENO1</name>
<organism evidence="2 3">
    <name type="scientific">Penicillium oxalicum (strain 114-2 / CGMCC 5302)</name>
    <name type="common">Penicillium decumbens</name>
    <dbReference type="NCBI Taxonomy" id="933388"/>
    <lineage>
        <taxon>Eukaryota</taxon>
        <taxon>Fungi</taxon>
        <taxon>Dikarya</taxon>
        <taxon>Ascomycota</taxon>
        <taxon>Pezizomycotina</taxon>
        <taxon>Eurotiomycetes</taxon>
        <taxon>Eurotiomycetidae</taxon>
        <taxon>Eurotiales</taxon>
        <taxon>Aspergillaceae</taxon>
        <taxon>Penicillium</taxon>
    </lineage>
</organism>
<dbReference type="AlphaFoldDB" id="S8B385"/>
<evidence type="ECO:0000313" key="2">
    <source>
        <dbReference type="EMBL" id="EPS33298.1"/>
    </source>
</evidence>
<reference evidence="2 3" key="1">
    <citation type="journal article" date="2013" name="PLoS ONE">
        <title>Genomic and secretomic analyses reveal unique features of the lignocellulolytic enzyme system of Penicillium decumbens.</title>
        <authorList>
            <person name="Liu G."/>
            <person name="Zhang L."/>
            <person name="Wei X."/>
            <person name="Zou G."/>
            <person name="Qin Y."/>
            <person name="Ma L."/>
            <person name="Li J."/>
            <person name="Zheng H."/>
            <person name="Wang S."/>
            <person name="Wang C."/>
            <person name="Xun L."/>
            <person name="Zhao G.-P."/>
            <person name="Zhou Z."/>
            <person name="Qu Y."/>
        </authorList>
    </citation>
    <scope>NUCLEOTIDE SEQUENCE [LARGE SCALE GENOMIC DNA]</scope>
    <source>
        <strain evidence="3">114-2 / CGMCC 5302</strain>
    </source>
</reference>
<sequence length="128" mass="14794">MQGASSEDRVVTGRLEDQERWSVMMEFGKRPEPETTPTGEWSDQEREWECHVVIGQPVNGDTLRKCRQHRCGPRLARRTREKAAWRDSRLRPPRIEQGRHDRVNVGQYVMGLAFFTPAEPAPPGVPSW</sequence>
<proteinExistence type="predicted"/>
<protein>
    <submittedName>
        <fullName evidence="2">Uncharacterized protein</fullName>
    </submittedName>
</protein>
<evidence type="ECO:0000256" key="1">
    <source>
        <dbReference type="SAM" id="MobiDB-lite"/>
    </source>
</evidence>
<dbReference type="Proteomes" id="UP000019376">
    <property type="component" value="Unassembled WGS sequence"/>
</dbReference>
<gene>
    <name evidence="2" type="ORF">PDE_08260</name>
</gene>
<keyword evidence="3" id="KW-1185">Reference proteome</keyword>
<evidence type="ECO:0000313" key="3">
    <source>
        <dbReference type="Proteomes" id="UP000019376"/>
    </source>
</evidence>
<dbReference type="EMBL" id="KB644415">
    <property type="protein sequence ID" value="EPS33298.1"/>
    <property type="molecule type" value="Genomic_DNA"/>
</dbReference>
<feature type="region of interest" description="Disordered" evidence="1">
    <location>
        <begin position="24"/>
        <end position="44"/>
    </location>
</feature>
<dbReference type="HOGENOM" id="CLU_1960340_0_0_1"/>